<keyword evidence="4 7" id="KW-0067">ATP-binding</keyword>
<dbReference type="SMART" id="SM00382">
    <property type="entry name" value="AAA"/>
    <property type="match status" value="1"/>
</dbReference>
<evidence type="ECO:0000313" key="9">
    <source>
        <dbReference type="EMBL" id="APG49202.1"/>
    </source>
</evidence>
<reference evidence="10" key="1">
    <citation type="submission" date="2016-07" db="EMBL/GenBank/DDBJ databases">
        <title>Phaeobacter portensis sp. nov., a tropodithietic acid producing bacterium isolated from a German harbor.</title>
        <authorList>
            <person name="Freese H.M."/>
            <person name="Bunk B."/>
            <person name="Breider S."/>
            <person name="Brinkhoff T."/>
        </authorList>
    </citation>
    <scope>NUCLEOTIDE SEQUENCE [LARGE SCALE GENOMIC DNA]</scope>
    <source>
        <strain evidence="10">P97</strain>
        <plasmid evidence="10">pp97_b</plasmid>
    </source>
</reference>
<dbReference type="EC" id="7.6.2.11" evidence="7"/>
<comment type="catalytic activity">
    <reaction evidence="7">
        <text>ATP + H2O + polyamine-[polyamine-binding protein]Side 1 = ADP + phosphate + polyamineSide 2 + [polyamine-binding protein]Side 1.</text>
        <dbReference type="EC" id="7.6.2.11"/>
    </reaction>
</comment>
<evidence type="ECO:0000259" key="8">
    <source>
        <dbReference type="PROSITE" id="PS50893"/>
    </source>
</evidence>
<dbReference type="Gene3D" id="3.40.50.300">
    <property type="entry name" value="P-loop containing nucleotide triphosphate hydrolases"/>
    <property type="match status" value="1"/>
</dbReference>
<keyword evidence="2 7" id="KW-1003">Cell membrane</keyword>
<feature type="domain" description="ABC transporter" evidence="8">
    <location>
        <begin position="9"/>
        <end position="240"/>
    </location>
</feature>
<evidence type="ECO:0000256" key="1">
    <source>
        <dbReference type="ARBA" id="ARBA00022448"/>
    </source>
</evidence>
<dbReference type="InterPro" id="IPR017871">
    <property type="entry name" value="ABC_transporter-like_CS"/>
</dbReference>
<dbReference type="PROSITE" id="PS50893">
    <property type="entry name" value="ABC_TRANSPORTER_2"/>
    <property type="match status" value="1"/>
</dbReference>
<dbReference type="GO" id="GO:0043190">
    <property type="term" value="C:ATP-binding cassette (ABC) transporter complex"/>
    <property type="evidence" value="ECO:0007669"/>
    <property type="project" value="InterPro"/>
</dbReference>
<dbReference type="OrthoDB" id="9802264at2"/>
<dbReference type="PANTHER" id="PTHR42781:SF6">
    <property type="entry name" value="SPERMIDINE_PUTRESCINE IMPORT ATP-BINDING PROTEIN POTA"/>
    <property type="match status" value="1"/>
</dbReference>
<dbReference type="Pfam" id="PF08402">
    <property type="entry name" value="TOBE_2"/>
    <property type="match status" value="1"/>
</dbReference>
<comment type="similarity">
    <text evidence="7">Belongs to the ABC transporter superfamily. Spermidine/putrescine importer (TC 3.A.1.11.1) family.</text>
</comment>
<dbReference type="FunFam" id="3.40.50.300:FF:000133">
    <property type="entry name" value="Spermidine/putrescine import ATP-binding protein PotA"/>
    <property type="match status" value="1"/>
</dbReference>
<dbReference type="GO" id="GO:0015417">
    <property type="term" value="F:ABC-type polyamine transporter activity"/>
    <property type="evidence" value="ECO:0007669"/>
    <property type="project" value="UniProtKB-EC"/>
</dbReference>
<dbReference type="Pfam" id="PF00005">
    <property type="entry name" value="ABC_tran"/>
    <property type="match status" value="1"/>
</dbReference>
<evidence type="ECO:0000256" key="5">
    <source>
        <dbReference type="ARBA" id="ARBA00022967"/>
    </source>
</evidence>
<dbReference type="InterPro" id="IPR003439">
    <property type="entry name" value="ABC_transporter-like_ATP-bd"/>
</dbReference>
<comment type="function">
    <text evidence="7">Part of the ABC transporter complex PotABCD involved in spermidine/putrescine import. Responsible for energy coupling to the transport system.</text>
</comment>
<evidence type="ECO:0000256" key="3">
    <source>
        <dbReference type="ARBA" id="ARBA00022741"/>
    </source>
</evidence>
<dbReference type="Gene3D" id="2.40.50.100">
    <property type="match status" value="1"/>
</dbReference>
<dbReference type="AlphaFoldDB" id="A0A1L3IAU8"/>
<dbReference type="InterPro" id="IPR008995">
    <property type="entry name" value="Mo/tungstate-bd_C_term_dom"/>
</dbReference>
<dbReference type="SUPFAM" id="SSF50331">
    <property type="entry name" value="MOP-like"/>
    <property type="match status" value="1"/>
</dbReference>
<keyword evidence="1 7" id="KW-0813">Transport</keyword>
<keyword evidence="5 7" id="KW-1278">Translocase</keyword>
<dbReference type="PROSITE" id="PS00211">
    <property type="entry name" value="ABC_TRANSPORTER_1"/>
    <property type="match status" value="1"/>
</dbReference>
<evidence type="ECO:0000256" key="6">
    <source>
        <dbReference type="ARBA" id="ARBA00023136"/>
    </source>
</evidence>
<evidence type="ECO:0000256" key="4">
    <source>
        <dbReference type="ARBA" id="ARBA00022840"/>
    </source>
</evidence>
<protein>
    <recommendedName>
        <fullName evidence="7">Spermidine/putrescine import ATP-binding protein PotA</fullName>
        <ecNumber evidence="7">7.6.2.11</ecNumber>
    </recommendedName>
</protein>
<comment type="subunit">
    <text evidence="7">The complex is composed of two ATP-binding proteins (PotA), two transmembrane proteins (PotB and PotC) and a solute-binding protein (PotD).</text>
</comment>
<dbReference type="InterPro" id="IPR003593">
    <property type="entry name" value="AAA+_ATPase"/>
</dbReference>
<dbReference type="RefSeq" id="WP_072506801.1">
    <property type="nucleotide sequence ID" value="NZ_CP016366.1"/>
</dbReference>
<sequence length="361" mass="39305">MTTDTGAFVEFRNIDKTYDGEVFAVRDMNLSIEKGEFITLLGPSGSGKSTTLMMLAGFECPTAGKILYEERELASIPAHKRNFGMVFQNYALFPHMSILENVAFPLAMRGAGKSEAADQARAALDMVHLSHFADRRPSQLSGGQQQRVALARALVFNPAIVLMDEPLGALDKKLREEMQIELKHLHENLGVTFVFVTHDQDEALTMSDRIAVYNDGQIQQIADPTTLYEAPENAFVASFLGDTNMLRGTVSTVSGGMAKVALTDGTMVMVDNAGGLISGQQTQVSVRPERIVLETGDVGITADRIETIYHGAHASVICRTQSGEEITARLPASAIDDVTSDKLRVRFSDRYARAFPIAEAG</sequence>
<dbReference type="InterPro" id="IPR050093">
    <property type="entry name" value="ABC_SmlMolc_Importer"/>
</dbReference>
<dbReference type="GO" id="GO:0015847">
    <property type="term" value="P:putrescine transport"/>
    <property type="evidence" value="ECO:0007669"/>
    <property type="project" value="UniProtKB-ARBA"/>
</dbReference>
<dbReference type="PANTHER" id="PTHR42781">
    <property type="entry name" value="SPERMIDINE/PUTRESCINE IMPORT ATP-BINDING PROTEIN POTA"/>
    <property type="match status" value="1"/>
</dbReference>
<accession>A0A1L3IAU8</accession>
<dbReference type="EMBL" id="CP016366">
    <property type="protein sequence ID" value="APG49202.1"/>
    <property type="molecule type" value="Genomic_DNA"/>
</dbReference>
<dbReference type="InterPro" id="IPR013611">
    <property type="entry name" value="Transp-assoc_OB_typ2"/>
</dbReference>
<proteinExistence type="inferred from homology"/>
<name>A0A1L3IAU8_9RHOB</name>
<evidence type="ECO:0000256" key="7">
    <source>
        <dbReference type="RuleBase" id="RU364083"/>
    </source>
</evidence>
<keyword evidence="6 7" id="KW-0472">Membrane</keyword>
<dbReference type="SUPFAM" id="SSF52540">
    <property type="entry name" value="P-loop containing nucleoside triphosphate hydrolases"/>
    <property type="match status" value="1"/>
</dbReference>
<gene>
    <name evidence="9" type="primary">potA_2</name>
    <name evidence="7" type="synonym">potA</name>
    <name evidence="9" type="ORF">PhaeoP97_03852</name>
</gene>
<dbReference type="InterPro" id="IPR005893">
    <property type="entry name" value="PotA-like"/>
</dbReference>
<dbReference type="NCBIfam" id="TIGR01187">
    <property type="entry name" value="potA"/>
    <property type="match status" value="1"/>
</dbReference>
<keyword evidence="10" id="KW-1185">Reference proteome</keyword>
<organism evidence="9 10">
    <name type="scientific">Phaeobacter porticola</name>
    <dbReference type="NCBI Taxonomy" id="1844006"/>
    <lineage>
        <taxon>Bacteria</taxon>
        <taxon>Pseudomonadati</taxon>
        <taxon>Pseudomonadota</taxon>
        <taxon>Alphaproteobacteria</taxon>
        <taxon>Rhodobacterales</taxon>
        <taxon>Roseobacteraceae</taxon>
        <taxon>Phaeobacter</taxon>
    </lineage>
</organism>
<dbReference type="GO" id="GO:0016887">
    <property type="term" value="F:ATP hydrolysis activity"/>
    <property type="evidence" value="ECO:0007669"/>
    <property type="project" value="InterPro"/>
</dbReference>
<keyword evidence="3 7" id="KW-0547">Nucleotide-binding</keyword>
<dbReference type="Proteomes" id="UP000183859">
    <property type="component" value="Plasmid pP97_b"/>
</dbReference>
<keyword evidence="9" id="KW-0614">Plasmid</keyword>
<dbReference type="GO" id="GO:0005524">
    <property type="term" value="F:ATP binding"/>
    <property type="evidence" value="ECO:0007669"/>
    <property type="project" value="UniProtKB-KW"/>
</dbReference>
<dbReference type="KEGG" id="php:PhaeoP97_03852"/>
<evidence type="ECO:0000313" key="10">
    <source>
        <dbReference type="Proteomes" id="UP000183859"/>
    </source>
</evidence>
<evidence type="ECO:0000256" key="2">
    <source>
        <dbReference type="ARBA" id="ARBA00022475"/>
    </source>
</evidence>
<dbReference type="InterPro" id="IPR027417">
    <property type="entry name" value="P-loop_NTPase"/>
</dbReference>
<geneLocation type="plasmid" evidence="10">
    <name>pp97_b</name>
</geneLocation>